<keyword evidence="6" id="KW-1185">Reference proteome</keyword>
<comment type="caution">
    <text evidence="5">The sequence shown here is derived from an EMBL/GenBank/DDBJ whole genome shotgun (WGS) entry which is preliminary data.</text>
</comment>
<name>A0A940NSW2_9BACI</name>
<dbReference type="PANTHER" id="PTHR43792:SF8">
    <property type="entry name" value="[RIBOSOMAL PROTEIN US5]-ALANINE N-ACETYLTRANSFERASE"/>
    <property type="match status" value="1"/>
</dbReference>
<dbReference type="PANTHER" id="PTHR43792">
    <property type="entry name" value="GNAT FAMILY, PUTATIVE (AFU_ORTHOLOGUE AFUA_3G00765)-RELATED-RELATED"/>
    <property type="match status" value="1"/>
</dbReference>
<dbReference type="Proteomes" id="UP000682134">
    <property type="component" value="Unassembled WGS sequence"/>
</dbReference>
<dbReference type="RefSeq" id="WP_209407275.1">
    <property type="nucleotide sequence ID" value="NZ_JAGIYQ010000016.1"/>
</dbReference>
<feature type="domain" description="N-acetyltransferase" evidence="4">
    <location>
        <begin position="7"/>
        <end position="173"/>
    </location>
</feature>
<gene>
    <name evidence="5" type="ORF">J5Y03_17405</name>
</gene>
<dbReference type="InterPro" id="IPR051531">
    <property type="entry name" value="N-acetyltransferase"/>
</dbReference>
<dbReference type="EMBL" id="JAGIYQ010000016">
    <property type="protein sequence ID" value="MBP0726938.1"/>
    <property type="molecule type" value="Genomic_DNA"/>
</dbReference>
<evidence type="ECO:0000256" key="2">
    <source>
        <dbReference type="ARBA" id="ARBA00023315"/>
    </source>
</evidence>
<dbReference type="InterPro" id="IPR016181">
    <property type="entry name" value="Acyl_CoA_acyltransferase"/>
</dbReference>
<dbReference type="SUPFAM" id="SSF55729">
    <property type="entry name" value="Acyl-CoA N-acyltransferases (Nat)"/>
    <property type="match status" value="1"/>
</dbReference>
<dbReference type="Gene3D" id="3.40.630.30">
    <property type="match status" value="1"/>
</dbReference>
<keyword evidence="2" id="KW-0012">Acyltransferase</keyword>
<protein>
    <submittedName>
        <fullName evidence="5">GNAT family N-acetyltransferase</fullName>
    </submittedName>
</protein>
<evidence type="ECO:0000256" key="1">
    <source>
        <dbReference type="ARBA" id="ARBA00022679"/>
    </source>
</evidence>
<dbReference type="AlphaFoldDB" id="A0A940NSW2"/>
<dbReference type="GO" id="GO:0005737">
    <property type="term" value="C:cytoplasm"/>
    <property type="evidence" value="ECO:0007669"/>
    <property type="project" value="TreeGrafter"/>
</dbReference>
<evidence type="ECO:0000313" key="6">
    <source>
        <dbReference type="Proteomes" id="UP000682134"/>
    </source>
</evidence>
<dbReference type="InterPro" id="IPR000182">
    <property type="entry name" value="GNAT_dom"/>
</dbReference>
<proteinExistence type="inferred from homology"/>
<evidence type="ECO:0000256" key="3">
    <source>
        <dbReference type="ARBA" id="ARBA00038502"/>
    </source>
</evidence>
<reference evidence="5" key="1">
    <citation type="submission" date="2021-04" db="EMBL/GenBank/DDBJ databases">
        <title>Genome seq and assembly of Bacillus sp.</title>
        <authorList>
            <person name="Chhetri G."/>
        </authorList>
    </citation>
    <scope>NUCLEOTIDE SEQUENCE</scope>
    <source>
        <strain evidence="5">RG28</strain>
    </source>
</reference>
<dbReference type="Pfam" id="PF13302">
    <property type="entry name" value="Acetyltransf_3"/>
    <property type="match status" value="1"/>
</dbReference>
<evidence type="ECO:0000259" key="4">
    <source>
        <dbReference type="PROSITE" id="PS51186"/>
    </source>
</evidence>
<accession>A0A940NSW2</accession>
<dbReference type="GO" id="GO:0008999">
    <property type="term" value="F:protein-N-terminal-alanine acetyltransferase activity"/>
    <property type="evidence" value="ECO:0007669"/>
    <property type="project" value="TreeGrafter"/>
</dbReference>
<dbReference type="PROSITE" id="PS51186">
    <property type="entry name" value="GNAT"/>
    <property type="match status" value="1"/>
</dbReference>
<keyword evidence="1" id="KW-0808">Transferase</keyword>
<comment type="similarity">
    <text evidence="3">Belongs to the acetyltransferase family. RimJ subfamily.</text>
</comment>
<evidence type="ECO:0000313" key="5">
    <source>
        <dbReference type="EMBL" id="MBP0726938.1"/>
    </source>
</evidence>
<organism evidence="5 6">
    <name type="scientific">Gottfriedia endophytica</name>
    <dbReference type="NCBI Taxonomy" id="2820819"/>
    <lineage>
        <taxon>Bacteria</taxon>
        <taxon>Bacillati</taxon>
        <taxon>Bacillota</taxon>
        <taxon>Bacilli</taxon>
        <taxon>Bacillales</taxon>
        <taxon>Bacillaceae</taxon>
        <taxon>Gottfriedia</taxon>
    </lineage>
</organism>
<sequence>MKKANNVYIRPLNTEDAADSLKLQLNNRDFFEKFSMSRNTEFYTIEGQTHRIKPFTASMQNDQEYYFGIYKNDDHTLIGTINLFQVLRGSLQSAFIGYFLDKNQNGKGFTTEAVKLIVEYAFNELNLHRIEAGVMPQNIGSIRVLEKAGFHIEGLAQKNVKINEKWEDHQMLAIVNPND</sequence>